<dbReference type="InterPro" id="IPR001911">
    <property type="entry name" value="Ribosomal_bS21"/>
</dbReference>
<dbReference type="Gene3D" id="1.20.5.1150">
    <property type="entry name" value="Ribosomal protein S8"/>
    <property type="match status" value="1"/>
</dbReference>
<dbReference type="PANTHER" id="PTHR21109">
    <property type="entry name" value="MITOCHONDRIAL 28S RIBOSOMAL PROTEIN S21"/>
    <property type="match status" value="1"/>
</dbReference>
<evidence type="ECO:0000256" key="3">
    <source>
        <dbReference type="ARBA" id="ARBA00023274"/>
    </source>
</evidence>
<dbReference type="NCBIfam" id="TIGR00030">
    <property type="entry name" value="S21p"/>
    <property type="match status" value="1"/>
</dbReference>
<dbReference type="InterPro" id="IPR038380">
    <property type="entry name" value="Ribosomal_bS21_sf"/>
</dbReference>
<comment type="similarity">
    <text evidence="1 5 6">Belongs to the bacterial ribosomal protein bS21 family.</text>
</comment>
<protein>
    <recommendedName>
        <fullName evidence="4 5">Small ribosomal subunit protein bS21</fullName>
    </recommendedName>
</protein>
<dbReference type="PANTHER" id="PTHR21109:SF22">
    <property type="entry name" value="SMALL RIBOSOMAL SUBUNIT PROTEIN BS21"/>
    <property type="match status" value="1"/>
</dbReference>
<feature type="region of interest" description="Disordered" evidence="7">
    <location>
        <begin position="35"/>
        <end position="60"/>
    </location>
</feature>
<dbReference type="AlphaFoldDB" id="A0A926IHK4"/>
<evidence type="ECO:0000256" key="5">
    <source>
        <dbReference type="HAMAP-Rule" id="MF_00358"/>
    </source>
</evidence>
<organism evidence="8 9">
    <name type="scientific">Wansuia hejianensis</name>
    <dbReference type="NCBI Taxonomy" id="2763667"/>
    <lineage>
        <taxon>Bacteria</taxon>
        <taxon>Bacillati</taxon>
        <taxon>Bacillota</taxon>
        <taxon>Clostridia</taxon>
        <taxon>Lachnospirales</taxon>
        <taxon>Lachnospiraceae</taxon>
        <taxon>Wansuia</taxon>
    </lineage>
</organism>
<accession>A0A926IHK4</accession>
<dbReference type="Pfam" id="PF01165">
    <property type="entry name" value="Ribosomal_S21"/>
    <property type="match status" value="1"/>
</dbReference>
<dbReference type="EMBL" id="JACRTK010000002">
    <property type="protein sequence ID" value="MBC8590772.1"/>
    <property type="molecule type" value="Genomic_DNA"/>
</dbReference>
<evidence type="ECO:0000256" key="2">
    <source>
        <dbReference type="ARBA" id="ARBA00022980"/>
    </source>
</evidence>
<keyword evidence="9" id="KW-1185">Reference proteome</keyword>
<dbReference type="PRINTS" id="PR00976">
    <property type="entry name" value="RIBOSOMALS21"/>
</dbReference>
<proteinExistence type="inferred from homology"/>
<evidence type="ECO:0000256" key="1">
    <source>
        <dbReference type="ARBA" id="ARBA00006640"/>
    </source>
</evidence>
<sequence>MSEIKIGENESLDSALKRFKRQCARSGVLGEVRKREHYEKPSVRRKKKSEAARKKKYSRY</sequence>
<evidence type="ECO:0000256" key="6">
    <source>
        <dbReference type="RuleBase" id="RU000667"/>
    </source>
</evidence>
<reference evidence="8 9" key="1">
    <citation type="submission" date="2020-08" db="EMBL/GenBank/DDBJ databases">
        <title>Genome public.</title>
        <authorList>
            <person name="Liu C."/>
            <person name="Sun Q."/>
        </authorList>
    </citation>
    <scope>NUCLEOTIDE SEQUENCE [LARGE SCALE GENOMIC DNA]</scope>
    <source>
        <strain evidence="8 9">NSJ-26</strain>
    </source>
</reference>
<evidence type="ECO:0000313" key="9">
    <source>
        <dbReference type="Proteomes" id="UP000601522"/>
    </source>
</evidence>
<dbReference type="HAMAP" id="MF_00358">
    <property type="entry name" value="Ribosomal_bS21"/>
    <property type="match status" value="1"/>
</dbReference>
<dbReference type="GO" id="GO:0005840">
    <property type="term" value="C:ribosome"/>
    <property type="evidence" value="ECO:0007669"/>
    <property type="project" value="UniProtKB-KW"/>
</dbReference>
<name>A0A926IHK4_9FIRM</name>
<evidence type="ECO:0000256" key="7">
    <source>
        <dbReference type="SAM" id="MobiDB-lite"/>
    </source>
</evidence>
<keyword evidence="3 5" id="KW-0687">Ribonucleoprotein</keyword>
<feature type="compositionally biased region" description="Basic residues" evidence="7">
    <location>
        <begin position="43"/>
        <end position="60"/>
    </location>
</feature>
<dbReference type="InterPro" id="IPR018278">
    <property type="entry name" value="Ribosomal_bS21_CS"/>
</dbReference>
<dbReference type="PROSITE" id="PS01181">
    <property type="entry name" value="RIBOSOMAL_S21"/>
    <property type="match status" value="1"/>
</dbReference>
<dbReference type="Proteomes" id="UP000601522">
    <property type="component" value="Unassembled WGS sequence"/>
</dbReference>
<dbReference type="GO" id="GO:0003735">
    <property type="term" value="F:structural constituent of ribosome"/>
    <property type="evidence" value="ECO:0007669"/>
    <property type="project" value="InterPro"/>
</dbReference>
<dbReference type="RefSeq" id="WP_249323606.1">
    <property type="nucleotide sequence ID" value="NZ_JACRTK010000002.1"/>
</dbReference>
<evidence type="ECO:0000256" key="4">
    <source>
        <dbReference type="ARBA" id="ARBA00035135"/>
    </source>
</evidence>
<gene>
    <name evidence="5" type="primary">rpsU</name>
    <name evidence="8" type="ORF">H8689_06445</name>
</gene>
<keyword evidence="2 5" id="KW-0689">Ribosomal protein</keyword>
<comment type="caution">
    <text evidence="8">The sequence shown here is derived from an EMBL/GenBank/DDBJ whole genome shotgun (WGS) entry which is preliminary data.</text>
</comment>
<dbReference type="GO" id="GO:1990904">
    <property type="term" value="C:ribonucleoprotein complex"/>
    <property type="evidence" value="ECO:0007669"/>
    <property type="project" value="UniProtKB-KW"/>
</dbReference>
<dbReference type="GO" id="GO:0006412">
    <property type="term" value="P:translation"/>
    <property type="evidence" value="ECO:0007669"/>
    <property type="project" value="UniProtKB-UniRule"/>
</dbReference>
<evidence type="ECO:0000313" key="8">
    <source>
        <dbReference type="EMBL" id="MBC8590772.1"/>
    </source>
</evidence>